<keyword evidence="1" id="KW-1133">Transmembrane helix</keyword>
<keyword evidence="1" id="KW-0812">Transmembrane</keyword>
<sequence length="74" mass="7955">MRGRPRWWWIVGAWAALMLVAMGLTSLRTSGEPSGQEGETDCPAVAASVTLPSPGPRMAVHYESTMYAEECAGD</sequence>
<evidence type="ECO:0000256" key="1">
    <source>
        <dbReference type="SAM" id="Phobius"/>
    </source>
</evidence>
<gene>
    <name evidence="2" type="ORF">ABII15_24125</name>
</gene>
<dbReference type="AlphaFoldDB" id="A0AAU8IXC5"/>
<dbReference type="EMBL" id="CP159534">
    <property type="protein sequence ID" value="XCJ72857.1"/>
    <property type="molecule type" value="Genomic_DNA"/>
</dbReference>
<evidence type="ECO:0000313" key="2">
    <source>
        <dbReference type="EMBL" id="XCJ72857.1"/>
    </source>
</evidence>
<evidence type="ECO:0008006" key="3">
    <source>
        <dbReference type="Google" id="ProtNLM"/>
    </source>
</evidence>
<accession>A0AAU8IXC5</accession>
<name>A0AAU8IXC5_9ACTN</name>
<protein>
    <recommendedName>
        <fullName evidence="3">Secreted protein</fullName>
    </recommendedName>
</protein>
<proteinExistence type="predicted"/>
<dbReference type="RefSeq" id="WP_353944375.1">
    <property type="nucleotide sequence ID" value="NZ_CP159534.1"/>
</dbReference>
<keyword evidence="1" id="KW-0472">Membrane</keyword>
<reference evidence="2" key="1">
    <citation type="submission" date="2024-06" db="EMBL/GenBank/DDBJ databases">
        <title>Streptomyces sp. strain HUAS MG91 genome sequences.</title>
        <authorList>
            <person name="Mo P."/>
        </authorList>
    </citation>
    <scope>NUCLEOTIDE SEQUENCE</scope>
    <source>
        <strain evidence="2">HUAS MG91</strain>
    </source>
</reference>
<feature type="transmembrane region" description="Helical" evidence="1">
    <location>
        <begin position="6"/>
        <end position="27"/>
    </location>
</feature>
<organism evidence="2">
    <name type="scientific">Streptomyces tabacisoli</name>
    <dbReference type="NCBI Taxonomy" id="3156398"/>
    <lineage>
        <taxon>Bacteria</taxon>
        <taxon>Bacillati</taxon>
        <taxon>Actinomycetota</taxon>
        <taxon>Actinomycetes</taxon>
        <taxon>Kitasatosporales</taxon>
        <taxon>Streptomycetaceae</taxon>
        <taxon>Streptomyces</taxon>
    </lineage>
</organism>
<dbReference type="KEGG" id="stac:ABII15_24125"/>